<dbReference type="AlphaFoldDB" id="A0A1D9PX67"/>
<dbReference type="EMBL" id="CP017815">
    <property type="protein sequence ID" value="APA07152.1"/>
    <property type="molecule type" value="Genomic_DNA"/>
</dbReference>
<dbReference type="OrthoDB" id="3564277at2759"/>
<name>A0A1D9PX67_SCLS1</name>
<dbReference type="Proteomes" id="UP000177798">
    <property type="component" value="Chromosome 2"/>
</dbReference>
<dbReference type="SUPFAM" id="SSF52540">
    <property type="entry name" value="P-loop containing nucleoside triphosphate hydrolases"/>
    <property type="match status" value="1"/>
</dbReference>
<accession>A0A1D9PX67</accession>
<proteinExistence type="predicted"/>
<evidence type="ECO:0000313" key="2">
    <source>
        <dbReference type="Proteomes" id="UP000177798"/>
    </source>
</evidence>
<sequence>MITRLTVGTKQMLEARCQQSNYYESERAESRIFKSLNHFLHSTYPNFNSIDYLAPDNYNSLSMEAWSRVLFMHDNRVISHVDMLGPLVTEIMAKFIAPDQLCVIEYLKNALTNIHEKTVAIIEAFPGTGKTEFLVYAIVTMLA</sequence>
<reference evidence="2" key="1">
    <citation type="journal article" date="2017" name="Genome Biol. Evol.">
        <title>The complete genome sequence of the phytopathogenic fungus Sclerotinia sclerotiorum reveals insights into the genome architecture of broad host range pathogens.</title>
        <authorList>
            <person name="Derbyshire M."/>
            <person name="Denton-Giles M."/>
            <person name="Hegedus D."/>
            <person name="Seifbarghy S."/>
            <person name="Rollins J."/>
            <person name="van Kan J."/>
            <person name="Seidl M.F."/>
            <person name="Faino L."/>
            <person name="Mbengue M."/>
            <person name="Navaud O."/>
            <person name="Raffaele S."/>
            <person name="Hammond-Kosack K."/>
            <person name="Heard S."/>
            <person name="Oliver R."/>
        </authorList>
    </citation>
    <scope>NUCLEOTIDE SEQUENCE [LARGE SCALE GENOMIC DNA]</scope>
    <source>
        <strain evidence="2">ATCC 18683 / 1980 / Ss-1</strain>
    </source>
</reference>
<dbReference type="VEuPathDB" id="FungiDB:sscle_02g019220"/>
<dbReference type="InterPro" id="IPR027417">
    <property type="entry name" value="P-loop_NTPase"/>
</dbReference>
<evidence type="ECO:0000313" key="1">
    <source>
        <dbReference type="EMBL" id="APA07152.1"/>
    </source>
</evidence>
<protein>
    <submittedName>
        <fullName evidence="1">Uncharacterized protein</fullName>
    </submittedName>
</protein>
<organism evidence="1 2">
    <name type="scientific">Sclerotinia sclerotiorum (strain ATCC 18683 / 1980 / Ss-1)</name>
    <name type="common">White mold</name>
    <name type="synonym">Whetzelinia sclerotiorum</name>
    <dbReference type="NCBI Taxonomy" id="665079"/>
    <lineage>
        <taxon>Eukaryota</taxon>
        <taxon>Fungi</taxon>
        <taxon>Dikarya</taxon>
        <taxon>Ascomycota</taxon>
        <taxon>Pezizomycotina</taxon>
        <taxon>Leotiomycetes</taxon>
        <taxon>Helotiales</taxon>
        <taxon>Sclerotiniaceae</taxon>
        <taxon>Sclerotinia</taxon>
    </lineage>
</organism>
<gene>
    <name evidence="1" type="ORF">sscle_02g019220</name>
</gene>